<evidence type="ECO:0000256" key="5">
    <source>
        <dbReference type="ARBA" id="ARBA00023136"/>
    </source>
</evidence>
<dbReference type="GO" id="GO:0004930">
    <property type="term" value="F:G protein-coupled receptor activity"/>
    <property type="evidence" value="ECO:0007669"/>
    <property type="project" value="UniProtKB-KW"/>
</dbReference>
<evidence type="ECO:0000256" key="6">
    <source>
        <dbReference type="ARBA" id="ARBA00023170"/>
    </source>
</evidence>
<keyword evidence="3 7" id="KW-0812">Transmembrane</keyword>
<dbReference type="InterPro" id="IPR000276">
    <property type="entry name" value="GPCR_Rhodpsn"/>
</dbReference>
<reference evidence="8" key="1">
    <citation type="submission" date="2022-03" db="EMBL/GenBank/DDBJ databases">
        <authorList>
            <person name="Martin C."/>
        </authorList>
    </citation>
    <scope>NUCLEOTIDE SEQUENCE</scope>
</reference>
<gene>
    <name evidence="8" type="ORF">OFUS_LOCUS21487</name>
</gene>
<dbReference type="EMBL" id="CAIIXF020000010">
    <property type="protein sequence ID" value="CAH1797152.1"/>
    <property type="molecule type" value="Genomic_DNA"/>
</dbReference>
<evidence type="ECO:0000313" key="8">
    <source>
        <dbReference type="EMBL" id="CAH1797152.1"/>
    </source>
</evidence>
<sequence length="463" mass="53095">MVLETVVNASGLRYWKAHRQSDTYSSDHNWRFVVDEDEVLVAELPEHIQLSNKLINGLSTETLTSVFFQGNLSKDMDLPRGMPNIEPGTAHPMPTFNMVSIIKTVVLSLIFTVSVIGNISTLAKMIKIRRRKSTINTLILHLAIADLIVTFFCIITDAIWASTVEWFAGNVMCKIIKFMQVFGLYASTYMIVIISLDRCMAIMDPLSRNKAPKRVRIMILAAWFLSALFSLPQAFIFRVRRGPWEDDFYQCVTFGAYSAQWQEHLYSGLTVMLLFVMPLATVITTYTLIFYTIARQAKETQYDAQEMTVTNSCCSNSILEGLRHQERLSDTDSQKTDMSDLSTSEMLRGPIRNQLFKKAKIKSLRMTAVIVLAFILCWTPYYVVLITWTYFKPQLPHSPHFFIWIFFFGMSNSMINPLIYGAFHFCSRNNSRRLVTVKTLTFDKLKHTSSKRKSQTSKLPMLA</sequence>
<keyword evidence="9" id="KW-1185">Reference proteome</keyword>
<protein>
    <submittedName>
        <fullName evidence="8">Uncharacterized protein</fullName>
    </submittedName>
</protein>
<dbReference type="GO" id="GO:0042277">
    <property type="term" value="F:peptide binding"/>
    <property type="evidence" value="ECO:0007669"/>
    <property type="project" value="TreeGrafter"/>
</dbReference>
<keyword evidence="6 7" id="KW-0675">Receptor</keyword>
<evidence type="ECO:0000256" key="2">
    <source>
        <dbReference type="ARBA" id="ARBA00022475"/>
    </source>
</evidence>
<evidence type="ECO:0000313" key="9">
    <source>
        <dbReference type="Proteomes" id="UP000749559"/>
    </source>
</evidence>
<evidence type="ECO:0000256" key="7">
    <source>
        <dbReference type="RuleBase" id="RU000688"/>
    </source>
</evidence>
<evidence type="ECO:0000256" key="4">
    <source>
        <dbReference type="ARBA" id="ARBA00022989"/>
    </source>
</evidence>
<dbReference type="PANTHER" id="PTHR24241">
    <property type="entry name" value="NEUROPEPTIDE RECEPTOR-RELATED G-PROTEIN COUPLED RECEPTOR"/>
    <property type="match status" value="1"/>
</dbReference>
<dbReference type="InterPro" id="IPR017452">
    <property type="entry name" value="GPCR_Rhodpsn_7TM"/>
</dbReference>
<dbReference type="OrthoDB" id="6022667at2759"/>
<dbReference type="Proteomes" id="UP000749559">
    <property type="component" value="Unassembled WGS sequence"/>
</dbReference>
<keyword evidence="7" id="KW-0807">Transducer</keyword>
<dbReference type="PRINTS" id="PR00237">
    <property type="entry name" value="GPCRRHODOPSN"/>
</dbReference>
<dbReference type="PROSITE" id="PS00237">
    <property type="entry name" value="G_PROTEIN_RECEP_F1_1"/>
    <property type="match status" value="1"/>
</dbReference>
<accession>A0A8J1TY67</accession>
<organism evidence="8 9">
    <name type="scientific">Owenia fusiformis</name>
    <name type="common">Polychaete worm</name>
    <dbReference type="NCBI Taxonomy" id="6347"/>
    <lineage>
        <taxon>Eukaryota</taxon>
        <taxon>Metazoa</taxon>
        <taxon>Spiralia</taxon>
        <taxon>Lophotrochozoa</taxon>
        <taxon>Annelida</taxon>
        <taxon>Polychaeta</taxon>
        <taxon>Sedentaria</taxon>
        <taxon>Canalipalpata</taxon>
        <taxon>Sabellida</taxon>
        <taxon>Oweniida</taxon>
        <taxon>Oweniidae</taxon>
        <taxon>Owenia</taxon>
    </lineage>
</organism>
<keyword evidence="4" id="KW-1133">Transmembrane helix</keyword>
<evidence type="ECO:0000256" key="1">
    <source>
        <dbReference type="ARBA" id="ARBA00004651"/>
    </source>
</evidence>
<dbReference type="GO" id="GO:0032870">
    <property type="term" value="P:cellular response to hormone stimulus"/>
    <property type="evidence" value="ECO:0007669"/>
    <property type="project" value="TreeGrafter"/>
</dbReference>
<dbReference type="Pfam" id="PF00001">
    <property type="entry name" value="7tm_1"/>
    <property type="match status" value="1"/>
</dbReference>
<comment type="subcellular location">
    <subcellularLocation>
        <location evidence="1">Cell membrane</location>
        <topology evidence="1">Multi-pass membrane protein</topology>
    </subcellularLocation>
</comment>
<dbReference type="PANTHER" id="PTHR24241:SF59">
    <property type="entry name" value="ADIPOKINETIC HORMONE RECEPTOR, ISOFORM C"/>
    <property type="match status" value="1"/>
</dbReference>
<dbReference type="SUPFAM" id="SSF81321">
    <property type="entry name" value="Family A G protein-coupled receptor-like"/>
    <property type="match status" value="1"/>
</dbReference>
<comment type="similarity">
    <text evidence="7">Belongs to the G-protein coupled receptor 1 family.</text>
</comment>
<dbReference type="PROSITE" id="PS50262">
    <property type="entry name" value="G_PROTEIN_RECEP_F1_2"/>
    <property type="match status" value="1"/>
</dbReference>
<proteinExistence type="inferred from homology"/>
<keyword evidence="5" id="KW-0472">Membrane</keyword>
<comment type="caution">
    <text evidence="8">The sequence shown here is derived from an EMBL/GenBank/DDBJ whole genome shotgun (WGS) entry which is preliminary data.</text>
</comment>
<keyword evidence="7" id="KW-0297">G-protein coupled receptor</keyword>
<dbReference type="AlphaFoldDB" id="A0A8J1TY67"/>
<dbReference type="GO" id="GO:0005886">
    <property type="term" value="C:plasma membrane"/>
    <property type="evidence" value="ECO:0007669"/>
    <property type="project" value="UniProtKB-SubCell"/>
</dbReference>
<evidence type="ECO:0000256" key="3">
    <source>
        <dbReference type="ARBA" id="ARBA00022692"/>
    </source>
</evidence>
<dbReference type="Gene3D" id="1.20.1070.10">
    <property type="entry name" value="Rhodopsin 7-helix transmembrane proteins"/>
    <property type="match status" value="1"/>
</dbReference>
<keyword evidence="2" id="KW-1003">Cell membrane</keyword>
<name>A0A8J1TY67_OWEFU</name>